<dbReference type="OrthoDB" id="1836949at2"/>
<keyword evidence="3" id="KW-1185">Reference proteome</keyword>
<accession>A0A0G3IC23</accession>
<name>A0A0G3IC23_9BURK</name>
<geneLocation type="plasmid" evidence="2 3">
    <name>pPO70-1</name>
</geneLocation>
<feature type="region of interest" description="Disordered" evidence="1">
    <location>
        <begin position="1"/>
        <end position="35"/>
    </location>
</feature>
<dbReference type="KEGG" id="pox:MB84_28825"/>
<gene>
    <name evidence="2" type="ORF">MB84_28825</name>
</gene>
<keyword evidence="2" id="KW-0614">Plasmid</keyword>
<reference evidence="2" key="1">
    <citation type="submission" date="2016-06" db="EMBL/GenBank/DDBJ databases">
        <title>Pandoraea oxalativorans DSM 23570 Genome Sequencing.</title>
        <authorList>
            <person name="Ee R."/>
            <person name="Lim Y.-L."/>
            <person name="Yong D."/>
            <person name="Yin W.-F."/>
            <person name="Chan K.-G."/>
        </authorList>
    </citation>
    <scope>NUCLEOTIDE SEQUENCE</scope>
    <source>
        <strain evidence="2">DSM 23570</strain>
        <plasmid evidence="2">pPO70-1</plasmid>
    </source>
</reference>
<dbReference type="AlphaFoldDB" id="A0A0G3IC23"/>
<organism evidence="2 3">
    <name type="scientific">Pandoraea oxalativorans</name>
    <dbReference type="NCBI Taxonomy" id="573737"/>
    <lineage>
        <taxon>Bacteria</taxon>
        <taxon>Pseudomonadati</taxon>
        <taxon>Pseudomonadota</taxon>
        <taxon>Betaproteobacteria</taxon>
        <taxon>Burkholderiales</taxon>
        <taxon>Burkholderiaceae</taxon>
        <taxon>Pandoraea</taxon>
    </lineage>
</organism>
<evidence type="ECO:0000313" key="3">
    <source>
        <dbReference type="Proteomes" id="UP000035050"/>
    </source>
</evidence>
<dbReference type="Proteomes" id="UP000035050">
    <property type="component" value="Plasmid pPO70-1"/>
</dbReference>
<evidence type="ECO:0000313" key="2">
    <source>
        <dbReference type="EMBL" id="AKK24797.1"/>
    </source>
</evidence>
<protein>
    <submittedName>
        <fullName evidence="2">Uncharacterized protein</fullName>
    </submittedName>
</protein>
<proteinExistence type="predicted"/>
<evidence type="ECO:0000256" key="1">
    <source>
        <dbReference type="SAM" id="MobiDB-lite"/>
    </source>
</evidence>
<dbReference type="EMBL" id="CP011518">
    <property type="protein sequence ID" value="AKK24797.1"/>
    <property type="molecule type" value="Genomic_DNA"/>
</dbReference>
<sequence length="89" mass="9821">MESLTYLPDAKGTPPGRRKFTGKETVGKPINKPISKPDDDAFARVRVILMNGVQSDALRLTHILSRMCTQRDFVASVLHKAVQMGARGK</sequence>
<dbReference type="PATRIC" id="fig|573737.6.peg.5717"/>